<dbReference type="AlphaFoldDB" id="A0A386PUF2"/>
<accession>A0A386PUF2</accession>
<organism evidence="1 2">
    <name type="scientific">Companilactobacillus zhachilii</name>
    <dbReference type="NCBI Taxonomy" id="2304606"/>
    <lineage>
        <taxon>Bacteria</taxon>
        <taxon>Bacillati</taxon>
        <taxon>Bacillota</taxon>
        <taxon>Bacilli</taxon>
        <taxon>Lactobacillales</taxon>
        <taxon>Lactobacillaceae</taxon>
        <taxon>Companilactobacillus</taxon>
    </lineage>
</organism>
<gene>
    <name evidence="1" type="ORF">D1B17_05035</name>
</gene>
<protein>
    <recommendedName>
        <fullName evidence="3">SnoaL-like domain-containing protein</fullName>
    </recommendedName>
</protein>
<reference evidence="2" key="1">
    <citation type="submission" date="2018-08" db="EMBL/GenBank/DDBJ databases">
        <title>Genome of Lactobacillus sp. HBUAS52074.</title>
        <authorList>
            <person name="Guo Z."/>
            <person name="Zhang Z.D."/>
        </authorList>
    </citation>
    <scope>NUCLEOTIDE SEQUENCE [LARGE SCALE GENOMIC DNA]</scope>
    <source>
        <strain evidence="2">HBUAS52074</strain>
    </source>
</reference>
<dbReference type="EMBL" id="CP031933">
    <property type="protein sequence ID" value="AYE38027.1"/>
    <property type="molecule type" value="Genomic_DNA"/>
</dbReference>
<dbReference type="Proteomes" id="UP000267208">
    <property type="component" value="Chromosome"/>
</dbReference>
<evidence type="ECO:0008006" key="3">
    <source>
        <dbReference type="Google" id="ProtNLM"/>
    </source>
</evidence>
<dbReference type="SUPFAM" id="SSF54427">
    <property type="entry name" value="NTF2-like"/>
    <property type="match status" value="1"/>
</dbReference>
<dbReference type="OrthoDB" id="3267758at2"/>
<evidence type="ECO:0000313" key="1">
    <source>
        <dbReference type="EMBL" id="AYE38027.1"/>
    </source>
</evidence>
<proteinExistence type="predicted"/>
<sequence length="123" mass="14061">MADVEMNVKTIQKYFKLSDYASSDMRAFQEIVSLFSETAHIQTATSDEFTGKTEISNFFKVFFGRNEQLKHIMSVRDVANKYQTEWVVAGLKSDGSLFSLHGFDYYQFDNAGKISSLKVEVTQ</sequence>
<dbReference type="InterPro" id="IPR032710">
    <property type="entry name" value="NTF2-like_dom_sf"/>
</dbReference>
<evidence type="ECO:0000313" key="2">
    <source>
        <dbReference type="Proteomes" id="UP000267208"/>
    </source>
</evidence>
<keyword evidence="2" id="KW-1185">Reference proteome</keyword>
<dbReference type="Gene3D" id="3.10.450.50">
    <property type="match status" value="1"/>
</dbReference>
<name>A0A386PUF2_9LACO</name>
<dbReference type="RefSeq" id="WP_120142270.1">
    <property type="nucleotide sequence ID" value="NZ_CP031933.2"/>
</dbReference>
<dbReference type="KEGG" id="lzh:D1B17_05035"/>